<evidence type="ECO:0000313" key="2">
    <source>
        <dbReference type="EMBL" id="CEK75944.1"/>
    </source>
</evidence>
<evidence type="ECO:0000256" key="1">
    <source>
        <dbReference type="SAM" id="MobiDB-lite"/>
    </source>
</evidence>
<organism evidence="2">
    <name type="scientific">Arion vulgaris</name>
    <dbReference type="NCBI Taxonomy" id="1028688"/>
    <lineage>
        <taxon>Eukaryota</taxon>
        <taxon>Metazoa</taxon>
        <taxon>Spiralia</taxon>
        <taxon>Lophotrochozoa</taxon>
        <taxon>Mollusca</taxon>
        <taxon>Gastropoda</taxon>
        <taxon>Heterobranchia</taxon>
        <taxon>Euthyneura</taxon>
        <taxon>Panpulmonata</taxon>
        <taxon>Eupulmonata</taxon>
        <taxon>Stylommatophora</taxon>
        <taxon>Helicina</taxon>
        <taxon>Arionoidea</taxon>
        <taxon>Arionidae</taxon>
        <taxon>Arion</taxon>
    </lineage>
</organism>
<name>A0A0B7A4U3_9EUPU</name>
<protein>
    <submittedName>
        <fullName evidence="2">Uncharacterized protein</fullName>
    </submittedName>
</protein>
<gene>
    <name evidence="2" type="primary">ORF97708</name>
</gene>
<dbReference type="EMBL" id="HACG01029079">
    <property type="protein sequence ID" value="CEK75944.1"/>
    <property type="molecule type" value="Transcribed_RNA"/>
</dbReference>
<proteinExistence type="predicted"/>
<reference evidence="2" key="1">
    <citation type="submission" date="2014-12" db="EMBL/GenBank/DDBJ databases">
        <title>Insight into the proteome of Arion vulgaris.</title>
        <authorList>
            <person name="Aradska J."/>
            <person name="Bulat T."/>
            <person name="Smidak R."/>
            <person name="Sarate P."/>
            <person name="Gangsoo J."/>
            <person name="Sialana F."/>
            <person name="Bilban M."/>
            <person name="Lubec G."/>
        </authorList>
    </citation>
    <scope>NUCLEOTIDE SEQUENCE</scope>
    <source>
        <tissue evidence="2">Skin</tissue>
    </source>
</reference>
<accession>A0A0B7A4U3</accession>
<dbReference type="AlphaFoldDB" id="A0A0B7A4U3"/>
<feature type="region of interest" description="Disordered" evidence="1">
    <location>
        <begin position="1"/>
        <end position="23"/>
    </location>
</feature>
<sequence>MRGFNSKKNVEDCPDFSTRKHNRHNNDTTLFKVKLQTSPGDAIFEANVYAYNQTVVSIGNNIDRLNLYKGQSDCVQTANERLFCYCKNLLKEKGGGGTH</sequence>